<keyword evidence="2" id="KW-1185">Reference proteome</keyword>
<name>A0AAW4LAQ1_9BACT</name>
<dbReference type="Pfam" id="PF20657">
    <property type="entry name" value="DUF6811"/>
    <property type="match status" value="1"/>
</dbReference>
<dbReference type="Proteomes" id="UP000811899">
    <property type="component" value="Unassembled WGS sequence"/>
</dbReference>
<evidence type="ECO:0000313" key="1">
    <source>
        <dbReference type="EMBL" id="MBT0665650.1"/>
    </source>
</evidence>
<dbReference type="NCBIfam" id="NF038144">
    <property type="entry name" value="PxxKW"/>
    <property type="match status" value="1"/>
</dbReference>
<dbReference type="RefSeq" id="WP_214172422.1">
    <property type="nucleotide sequence ID" value="NZ_JAHCVJ010000006.1"/>
</dbReference>
<sequence length="96" mass="10298">MQCQTVLRGTECTFWGNQGCVFSAGSCQVIVENCEGCERVTEGSIGQVCTAYPAPAKKWADGICNFATHVKVEIKSEELKINPLKASKKAAGGKKK</sequence>
<proteinExistence type="predicted"/>
<accession>A0AAW4LAQ1</accession>
<dbReference type="EMBL" id="JAHCVJ010000006">
    <property type="protein sequence ID" value="MBT0665650.1"/>
    <property type="molecule type" value="Genomic_DNA"/>
</dbReference>
<gene>
    <name evidence="1" type="ORF">KI809_15175</name>
</gene>
<reference evidence="1 2" key="1">
    <citation type="submission" date="2021-05" db="EMBL/GenBank/DDBJ databases">
        <title>The draft genome of Geobacter pelophilus DSM 12255.</title>
        <authorList>
            <person name="Xu Z."/>
            <person name="Masuda Y."/>
            <person name="Itoh H."/>
            <person name="Senoo K."/>
        </authorList>
    </citation>
    <scope>NUCLEOTIDE SEQUENCE [LARGE SCALE GENOMIC DNA]</scope>
    <source>
        <strain evidence="1 2">DSM 12255</strain>
    </source>
</reference>
<organism evidence="1 2">
    <name type="scientific">Geoanaerobacter pelophilus</name>
    <dbReference type="NCBI Taxonomy" id="60036"/>
    <lineage>
        <taxon>Bacteria</taxon>
        <taxon>Pseudomonadati</taxon>
        <taxon>Thermodesulfobacteriota</taxon>
        <taxon>Desulfuromonadia</taxon>
        <taxon>Geobacterales</taxon>
        <taxon>Geobacteraceae</taxon>
        <taxon>Geoanaerobacter</taxon>
    </lineage>
</organism>
<dbReference type="AlphaFoldDB" id="A0AAW4LAQ1"/>
<evidence type="ECO:0000313" key="2">
    <source>
        <dbReference type="Proteomes" id="UP000811899"/>
    </source>
</evidence>
<protein>
    <submittedName>
        <fullName evidence="1">PxxKW family cysteine-rich protein</fullName>
    </submittedName>
</protein>
<dbReference type="InterPro" id="IPR047766">
    <property type="entry name" value="PxxKW_fam"/>
</dbReference>
<comment type="caution">
    <text evidence="1">The sequence shown here is derived from an EMBL/GenBank/DDBJ whole genome shotgun (WGS) entry which is preliminary data.</text>
</comment>